<name>A0A420DH65_9RHOB</name>
<accession>A0A420DH65</accession>
<proteinExistence type="predicted"/>
<organism evidence="1 2">
    <name type="scientific">Sulfitobacter guttiformis</name>
    <dbReference type="NCBI Taxonomy" id="74349"/>
    <lineage>
        <taxon>Bacteria</taxon>
        <taxon>Pseudomonadati</taxon>
        <taxon>Pseudomonadota</taxon>
        <taxon>Alphaproteobacteria</taxon>
        <taxon>Rhodobacterales</taxon>
        <taxon>Roseobacteraceae</taxon>
        <taxon>Sulfitobacter</taxon>
    </lineage>
</organism>
<dbReference type="Gene3D" id="2.60.120.620">
    <property type="entry name" value="q2cbj1_9rhob like domain"/>
    <property type="match status" value="1"/>
</dbReference>
<comment type="caution">
    <text evidence="1">The sequence shown here is derived from an EMBL/GenBank/DDBJ whole genome shotgun (WGS) entry which is preliminary data.</text>
</comment>
<dbReference type="RefSeq" id="WP_025062394.1">
    <property type="nucleotide sequence ID" value="NZ_RAQK01000002.1"/>
</dbReference>
<dbReference type="STRING" id="1443111.Z949_1901"/>
<evidence type="ECO:0000313" key="2">
    <source>
        <dbReference type="Proteomes" id="UP000284407"/>
    </source>
</evidence>
<reference evidence="1 2" key="1">
    <citation type="submission" date="2018-09" db="EMBL/GenBank/DDBJ databases">
        <title>Genomic Encyclopedia of Archaeal and Bacterial Type Strains, Phase II (KMG-II): from individual species to whole genera.</title>
        <authorList>
            <person name="Goeker M."/>
        </authorList>
    </citation>
    <scope>NUCLEOTIDE SEQUENCE [LARGE SCALE GENOMIC DNA]</scope>
    <source>
        <strain evidence="1 2">DSM 11458</strain>
    </source>
</reference>
<sequence length="259" mass="28773">MRNAAQLDAGQREAFRKDGVLLLKDFAPKRAVIAVLRQYNIWRNTVIMQGADDKTRGDIARARQAMDVTEGEEIAPLRKLAHDLGGALLGPDNVHEVEAQLIGWAPSGPAWKPTWHIDWVNKHLRLKTEDQFPGFQLLVGFPLTPALREDRGNLFVSPGWHTEICNTFRQSPTLRDPLEAISKGIASQVPWGTPQQLLVAPGDVILTHSLIPHGVAENKGAGFADKLYFRLAHKTAIHRGGRDALDTPWRNWQGMQDGG</sequence>
<keyword evidence="1" id="KW-0560">Oxidoreductase</keyword>
<keyword evidence="1" id="KW-0223">Dioxygenase</keyword>
<keyword evidence="2" id="KW-1185">Reference proteome</keyword>
<dbReference type="AlphaFoldDB" id="A0A420DH65"/>
<dbReference type="EMBL" id="RAQK01000002">
    <property type="protein sequence ID" value="RKE93559.1"/>
    <property type="molecule type" value="Genomic_DNA"/>
</dbReference>
<protein>
    <submittedName>
        <fullName evidence="1">Phytanoyl-CoA dioxygenase PhyH</fullName>
    </submittedName>
</protein>
<dbReference type="Pfam" id="PF05721">
    <property type="entry name" value="PhyH"/>
    <property type="match status" value="1"/>
</dbReference>
<dbReference type="SUPFAM" id="SSF51197">
    <property type="entry name" value="Clavaminate synthase-like"/>
    <property type="match status" value="1"/>
</dbReference>
<gene>
    <name evidence="1" type="ORF">C8N30_2624</name>
</gene>
<dbReference type="GO" id="GO:0016706">
    <property type="term" value="F:2-oxoglutarate-dependent dioxygenase activity"/>
    <property type="evidence" value="ECO:0007669"/>
    <property type="project" value="UniProtKB-ARBA"/>
</dbReference>
<dbReference type="Proteomes" id="UP000284407">
    <property type="component" value="Unassembled WGS sequence"/>
</dbReference>
<dbReference type="InterPro" id="IPR008775">
    <property type="entry name" value="Phytyl_CoA_dOase-like"/>
</dbReference>
<evidence type="ECO:0000313" key="1">
    <source>
        <dbReference type="EMBL" id="RKE93559.1"/>
    </source>
</evidence>